<evidence type="ECO:0000256" key="7">
    <source>
        <dbReference type="ARBA" id="ARBA00023187"/>
    </source>
</evidence>
<evidence type="ECO:0000256" key="3">
    <source>
        <dbReference type="ARBA" id="ARBA00022664"/>
    </source>
</evidence>
<dbReference type="Proteomes" id="UP000777482">
    <property type="component" value="Unassembled WGS sequence"/>
</dbReference>
<feature type="region of interest" description="Disordered" evidence="10">
    <location>
        <begin position="181"/>
        <end position="211"/>
    </location>
</feature>
<dbReference type="SMART" id="SM00651">
    <property type="entry name" value="Sm"/>
    <property type="match status" value="1"/>
</dbReference>
<organism evidence="12 13">
    <name type="scientific">Rhodotorula mucilaginosa</name>
    <name type="common">Yeast</name>
    <name type="synonym">Rhodotorula rubra</name>
    <dbReference type="NCBI Taxonomy" id="5537"/>
    <lineage>
        <taxon>Eukaryota</taxon>
        <taxon>Fungi</taxon>
        <taxon>Dikarya</taxon>
        <taxon>Basidiomycota</taxon>
        <taxon>Pucciniomycotina</taxon>
        <taxon>Microbotryomycetes</taxon>
        <taxon>Sporidiobolales</taxon>
        <taxon>Sporidiobolaceae</taxon>
        <taxon>Rhodotorula</taxon>
    </lineage>
</organism>
<evidence type="ECO:0000256" key="2">
    <source>
        <dbReference type="ARBA" id="ARBA00006850"/>
    </source>
</evidence>
<dbReference type="AlphaFoldDB" id="A0A9P7B2G6"/>
<dbReference type="GO" id="GO:0003723">
    <property type="term" value="F:RNA binding"/>
    <property type="evidence" value="ECO:0007669"/>
    <property type="project" value="UniProtKB-KW"/>
</dbReference>
<feature type="compositionally biased region" description="Polar residues" evidence="10">
    <location>
        <begin position="836"/>
        <end position="848"/>
    </location>
</feature>
<dbReference type="FunFam" id="2.30.30.100:FF:000003">
    <property type="entry name" value="U6 snRNA-associated Sm-like protein LSm5"/>
    <property type="match status" value="1"/>
</dbReference>
<evidence type="ECO:0000256" key="5">
    <source>
        <dbReference type="ARBA" id="ARBA00022884"/>
    </source>
</evidence>
<evidence type="ECO:0000256" key="8">
    <source>
        <dbReference type="ARBA" id="ARBA00023242"/>
    </source>
</evidence>
<feature type="domain" description="Sm" evidence="11">
    <location>
        <begin position="1008"/>
        <end position="1083"/>
    </location>
</feature>
<protein>
    <recommendedName>
        <fullName evidence="11">Sm domain-containing protein</fullName>
    </recommendedName>
</protein>
<accession>A0A9P7B2G6</accession>
<keyword evidence="8" id="KW-0539">Nucleus</keyword>
<comment type="caution">
    <text evidence="12">The sequence shown here is derived from an EMBL/GenBank/DDBJ whole genome shotgun (WGS) entry which is preliminary data.</text>
</comment>
<dbReference type="InterPro" id="IPR047575">
    <property type="entry name" value="Sm"/>
</dbReference>
<dbReference type="OrthoDB" id="1751210at2759"/>
<evidence type="ECO:0000256" key="9">
    <source>
        <dbReference type="ARBA" id="ARBA00023274"/>
    </source>
</evidence>
<keyword evidence="9" id="KW-0687">Ribonucleoprotein</keyword>
<dbReference type="PROSITE" id="PS52002">
    <property type="entry name" value="SM"/>
    <property type="match status" value="1"/>
</dbReference>
<dbReference type="GO" id="GO:0005681">
    <property type="term" value="C:spliceosomal complex"/>
    <property type="evidence" value="ECO:0007669"/>
    <property type="project" value="UniProtKB-KW"/>
</dbReference>
<evidence type="ECO:0000313" key="13">
    <source>
        <dbReference type="Proteomes" id="UP000777482"/>
    </source>
</evidence>
<dbReference type="InterPro" id="IPR033871">
    <property type="entry name" value="LSm5"/>
</dbReference>
<evidence type="ECO:0000256" key="4">
    <source>
        <dbReference type="ARBA" id="ARBA00022728"/>
    </source>
</evidence>
<feature type="compositionally biased region" description="Pro residues" evidence="10">
    <location>
        <begin position="763"/>
        <end position="772"/>
    </location>
</feature>
<evidence type="ECO:0000259" key="11">
    <source>
        <dbReference type="PROSITE" id="PS52002"/>
    </source>
</evidence>
<evidence type="ECO:0000313" key="12">
    <source>
        <dbReference type="EMBL" id="KAG0654736.1"/>
    </source>
</evidence>
<keyword evidence="4" id="KW-0747">Spliceosome</keyword>
<keyword evidence="6" id="KW-0007">Acetylation</keyword>
<keyword evidence="3" id="KW-0507">mRNA processing</keyword>
<feature type="region of interest" description="Disordered" evidence="10">
    <location>
        <begin position="962"/>
        <end position="990"/>
    </location>
</feature>
<feature type="region of interest" description="Disordered" evidence="10">
    <location>
        <begin position="748"/>
        <end position="857"/>
    </location>
</feature>
<evidence type="ECO:0000256" key="10">
    <source>
        <dbReference type="SAM" id="MobiDB-lite"/>
    </source>
</evidence>
<feature type="compositionally biased region" description="Low complexity" evidence="10">
    <location>
        <begin position="980"/>
        <end position="990"/>
    </location>
</feature>
<dbReference type="InterPro" id="IPR055509">
    <property type="entry name" value="DUF7082"/>
</dbReference>
<comment type="subcellular location">
    <subcellularLocation>
        <location evidence="1">Nucleus</location>
    </subcellularLocation>
</comment>
<reference evidence="12 13" key="1">
    <citation type="submission" date="2020-11" db="EMBL/GenBank/DDBJ databases">
        <title>Kefir isolates.</title>
        <authorList>
            <person name="Marcisauskas S."/>
            <person name="Kim Y."/>
            <person name="Blasche S."/>
        </authorList>
    </citation>
    <scope>NUCLEOTIDE SEQUENCE [LARGE SCALE GENOMIC DNA]</scope>
    <source>
        <strain evidence="12 13">KR</strain>
    </source>
</reference>
<feature type="compositionally biased region" description="Basic and acidic residues" evidence="10">
    <location>
        <begin position="752"/>
        <end position="762"/>
    </location>
</feature>
<dbReference type="GO" id="GO:0008380">
    <property type="term" value="P:RNA splicing"/>
    <property type="evidence" value="ECO:0007669"/>
    <property type="project" value="UniProtKB-KW"/>
</dbReference>
<dbReference type="Gene3D" id="2.30.30.100">
    <property type="match status" value="1"/>
</dbReference>
<evidence type="ECO:0000256" key="1">
    <source>
        <dbReference type="ARBA" id="ARBA00004123"/>
    </source>
</evidence>
<dbReference type="CDD" id="cd01732">
    <property type="entry name" value="LSm5"/>
    <property type="match status" value="1"/>
</dbReference>
<proteinExistence type="inferred from homology"/>
<gene>
    <name evidence="12" type="ORF">C6P46_001524</name>
</gene>
<keyword evidence="13" id="KW-1185">Reference proteome</keyword>
<feature type="region of interest" description="Disordered" evidence="10">
    <location>
        <begin position="120"/>
        <end position="152"/>
    </location>
</feature>
<feature type="region of interest" description="Disordered" evidence="10">
    <location>
        <begin position="472"/>
        <end position="571"/>
    </location>
</feature>
<dbReference type="PANTHER" id="PTHR39463">
    <property type="entry name" value="MEDUSA"/>
    <property type="match status" value="1"/>
</dbReference>
<dbReference type="SUPFAM" id="SSF50182">
    <property type="entry name" value="Sm-like ribonucleoproteins"/>
    <property type="match status" value="1"/>
</dbReference>
<keyword evidence="7" id="KW-0508">mRNA splicing</keyword>
<comment type="similarity">
    <text evidence="2">Belongs to the snRNP Sm proteins family.</text>
</comment>
<dbReference type="EMBL" id="PUHQ01000140">
    <property type="protein sequence ID" value="KAG0654736.1"/>
    <property type="molecule type" value="Genomic_DNA"/>
</dbReference>
<dbReference type="InterPro" id="IPR001163">
    <property type="entry name" value="Sm_dom_euk/arc"/>
</dbReference>
<keyword evidence="5" id="KW-0694">RNA-binding</keyword>
<dbReference type="Pfam" id="PF01423">
    <property type="entry name" value="LSM"/>
    <property type="match status" value="1"/>
</dbReference>
<dbReference type="GO" id="GO:0006397">
    <property type="term" value="P:mRNA processing"/>
    <property type="evidence" value="ECO:0007669"/>
    <property type="project" value="UniProtKB-KW"/>
</dbReference>
<feature type="compositionally biased region" description="Low complexity" evidence="10">
    <location>
        <begin position="542"/>
        <end position="553"/>
    </location>
</feature>
<feature type="region of interest" description="Disordered" evidence="10">
    <location>
        <begin position="224"/>
        <end position="274"/>
    </location>
</feature>
<name>A0A9P7B2G6_RHOMI</name>
<evidence type="ECO:0000256" key="6">
    <source>
        <dbReference type="ARBA" id="ARBA00022990"/>
    </source>
</evidence>
<feature type="compositionally biased region" description="Polar residues" evidence="10">
    <location>
        <begin position="554"/>
        <end position="571"/>
    </location>
</feature>
<dbReference type="PANTHER" id="PTHR39463:SF1">
    <property type="entry name" value="MEDUSA"/>
    <property type="match status" value="1"/>
</dbReference>
<sequence>MSKIRGEIDPLSLAQTYHRCTRLHLALELSLSSDGPQRAAAAPFSAFHAERVETLFSPKAAPRPGSTGAAVHGDTGMSYAVYSHAGASPTRRAYDLYDAGPSPVPAAAHYGGGAAVAGPELHQQQQPPRMQPQHHRGYSAYGHDGPSTSTYADAQYAHHPRTVSSGSDPRYHHNVAPHGRELTVSNGVNGGSSFRDHQQQQQQQHSAGIGSPAQVDHVADYYPTYADPYLSPGGRRPPHFRQTSSDSRLHLRQHSHPATVYASPGAPPLAMPVRTSSGLAGAPLPASTNSPVADVHNSAPPAYAPSLKVLQWTPQRGEENTQVTIILDATAIRNARRSPFTGAPASFGPPGMSGHDPRAVGANRHFVVVFGQAPAATQFTRAQVIDGNGVGQSMSAGPNEEDAFVVLTTFVPPRARMGPPNERTMVVVQTVDVDSDACVESCIVGEWDPPQLYSTQPRSVTPRVHTLKRAGDELYSPRIAGPGSYRSGSEAIHAPSQNDWQGRSPGLINNRESATPALASGASSHSNGYGHHEPESSTDYGAQAAAVAAPVPVSTSRHPPQPQLVRTSQISGAKAGTGATYSRKVVLKMQGDLNLMAMGWSNEEWTARRRLVQFWPQQDANVLNLAFRPIAQHEYVPNTIVVSCIFRDEWNECFVTSVDTIYLLEALVGARFSVEEKNRIRRNLEGFKPMTVSKSKVDAEPFFKLIMGFPNPKPRNIEKDVKVFPWKILAQALKKVMSKYSANYPLGQDDPAYVHHDEEESPPKTPQTPTAPPTQSHVPSPHIIHTEASPRLGGDGSPRASPHVVTAATPGSPFLEPPGHAGGGNINAHLGGFRSAPQSPYSTHSFRQSALDDPSFSNDTAFEPSLYGSQKGLLPLSGSLSLDTVGGRNYSSFARPSHQAHLFPAAEDYGILASYSQPQLYSAEPLVSEGLRPYSQTPQPRMPSPVELDSLNEVVDPNNAAAVGLDGRDGSIESLRSHSHSQPLSHSPGSLLDTSIQTQSASEASTILPLELVDRAIGSLVWVIMKTEREFTGKLVGFDDYVNMVMEDVTEYENTPEGRKTNKLGQTLLNGNQIAMIVPGRGPEDAA</sequence>
<dbReference type="InterPro" id="IPR010920">
    <property type="entry name" value="LSM_dom_sf"/>
</dbReference>
<dbReference type="Pfam" id="PF23305">
    <property type="entry name" value="DUF7082"/>
    <property type="match status" value="1"/>
</dbReference>